<accession>A0A2K4ANR7</accession>
<gene>
    <name evidence="2" type="ORF">CD116_00555</name>
    <name evidence="1" type="ORF">ILQ21_11810</name>
</gene>
<reference evidence="1 4" key="2">
    <citation type="submission" date="2020-10" db="EMBL/GenBank/DDBJ databases">
        <title>Phenotypic and genomic profiling of Staphylococcus argenteus in Canada and the United States and recommendations for clinical result reporting.</title>
        <authorList>
            <person name="Eshaghi A."/>
            <person name="Bommersbach C."/>
            <person name="Zitterman S."/>
            <person name="Burnham C.-A.D."/>
            <person name="Patel R."/>
            <person name="Schuetz A.N."/>
            <person name="Patel S.N."/>
            <person name="Kus J.V."/>
        </authorList>
    </citation>
    <scope>NUCLEOTIDE SEQUENCE [LARGE SCALE GENOMIC DNA]</scope>
    <source>
        <strain evidence="1 4">DSM 28300</strain>
    </source>
</reference>
<evidence type="ECO:0000313" key="4">
    <source>
        <dbReference type="Proteomes" id="UP000596960"/>
    </source>
</evidence>
<keyword evidence="4" id="KW-1185">Reference proteome</keyword>
<sequence>MNHKLLRIANELNELILHSDVKVECQFARRKSGIITVYLFHIDNRYEVGASHLYISTNCSNEEVQEVYEQMKRVIAGEALINEEDRNVFN</sequence>
<organism evidence="2 3">
    <name type="scientific">Staphylococcus schweitzeri</name>
    <dbReference type="NCBI Taxonomy" id="1654388"/>
    <lineage>
        <taxon>Bacteria</taxon>
        <taxon>Bacillati</taxon>
        <taxon>Bacillota</taxon>
        <taxon>Bacilli</taxon>
        <taxon>Bacillales</taxon>
        <taxon>Staphylococcaceae</taxon>
        <taxon>Staphylococcus</taxon>
    </lineage>
</organism>
<name>A0A2K4ANR7_9STAP</name>
<dbReference type="EMBL" id="JADAMT010000020">
    <property type="protein sequence ID" value="MBE2129730.1"/>
    <property type="molecule type" value="Genomic_DNA"/>
</dbReference>
<reference evidence="2 3" key="1">
    <citation type="submission" date="2017-08" db="EMBL/GenBank/DDBJ databases">
        <title>Draft genome sequences of 64 type strains of genus Staph aureus.</title>
        <authorList>
            <person name="Cole K."/>
            <person name="Golubchik T."/>
            <person name="Russell J."/>
            <person name="Foster D."/>
            <person name="Llewelyn M."/>
            <person name="Wilson D."/>
            <person name="Crook D."/>
            <person name="Paul J."/>
        </authorList>
    </citation>
    <scope>NUCLEOTIDE SEQUENCE [LARGE SCALE GENOMIC DNA]</scope>
    <source>
        <strain evidence="2 3">DSM 28300</strain>
    </source>
</reference>
<dbReference type="EMBL" id="PPQS01000002">
    <property type="protein sequence ID" value="PNZ51703.1"/>
    <property type="molecule type" value="Genomic_DNA"/>
</dbReference>
<dbReference type="Proteomes" id="UP000236395">
    <property type="component" value="Unassembled WGS sequence"/>
</dbReference>
<dbReference type="GeneID" id="98345147"/>
<proteinExistence type="predicted"/>
<evidence type="ECO:0000313" key="1">
    <source>
        <dbReference type="EMBL" id="MBE2129730.1"/>
    </source>
</evidence>
<comment type="caution">
    <text evidence="2">The sequence shown here is derived from an EMBL/GenBank/DDBJ whole genome shotgun (WGS) entry which is preliminary data.</text>
</comment>
<evidence type="ECO:0000313" key="2">
    <source>
        <dbReference type="EMBL" id="PNZ51703.1"/>
    </source>
</evidence>
<dbReference type="AlphaFoldDB" id="A0A2K4ANR7"/>
<evidence type="ECO:0000313" key="3">
    <source>
        <dbReference type="Proteomes" id="UP000236395"/>
    </source>
</evidence>
<protein>
    <submittedName>
        <fullName evidence="2">Uncharacterized protein</fullName>
    </submittedName>
</protein>
<dbReference type="Proteomes" id="UP000596960">
    <property type="component" value="Unassembled WGS sequence"/>
</dbReference>
<dbReference type="RefSeq" id="WP_047551366.1">
    <property type="nucleotide sequence ID" value="NZ_CBCSFW010000006.1"/>
</dbReference>